<sequence length="118" mass="13294">MARGIPTYDGDGSSYDCGGGSGRQYITTQCYPSASSSFPRVDSFYYSSLNRGTVGDVFFGTDDIRDTRDSMYKEDVMESYCRETAIKSLRRQSKKRSISTFGCVEFLKLLRCCCRCII</sequence>
<evidence type="ECO:0000313" key="2">
    <source>
        <dbReference type="Proteomes" id="UP000026915"/>
    </source>
</evidence>
<dbReference type="Proteomes" id="UP000026915">
    <property type="component" value="Chromosome 3"/>
</dbReference>
<protein>
    <submittedName>
        <fullName evidence="1">Uncharacterized protein</fullName>
    </submittedName>
</protein>
<proteinExistence type="predicted"/>
<keyword evidence="2" id="KW-1185">Reference proteome</keyword>
<accession>A0A061FZA7</accession>
<reference evidence="1 2" key="1">
    <citation type="journal article" date="2013" name="Genome Biol.">
        <title>The genome sequence of the most widely cultivated cacao type and its use to identify candidate genes regulating pod color.</title>
        <authorList>
            <person name="Motamayor J.C."/>
            <person name="Mockaitis K."/>
            <person name="Schmutz J."/>
            <person name="Haiminen N."/>
            <person name="Iii D.L."/>
            <person name="Cornejo O."/>
            <person name="Findley S.D."/>
            <person name="Zheng P."/>
            <person name="Utro F."/>
            <person name="Royaert S."/>
            <person name="Saski C."/>
            <person name="Jenkins J."/>
            <person name="Podicheti R."/>
            <person name="Zhao M."/>
            <person name="Scheffler B.E."/>
            <person name="Stack J.C."/>
            <person name="Feltus F.A."/>
            <person name="Mustiga G.M."/>
            <person name="Amores F."/>
            <person name="Phillips W."/>
            <person name="Marelli J.P."/>
            <person name="May G.D."/>
            <person name="Shapiro H."/>
            <person name="Ma J."/>
            <person name="Bustamante C.D."/>
            <person name="Schnell R.J."/>
            <person name="Main D."/>
            <person name="Gilbert D."/>
            <person name="Parida L."/>
            <person name="Kuhn D.N."/>
        </authorList>
    </citation>
    <scope>NUCLEOTIDE SEQUENCE [LARGE SCALE GENOMIC DNA]</scope>
    <source>
        <strain evidence="2">cv. Matina 1-6</strain>
    </source>
</reference>
<name>A0A061FZA7_THECC</name>
<dbReference type="Gramene" id="EOY22875">
    <property type="protein sequence ID" value="EOY22875"/>
    <property type="gene ID" value="TCM_014918"/>
</dbReference>
<dbReference type="eggNOG" id="ENOG502T113">
    <property type="taxonomic scope" value="Eukaryota"/>
</dbReference>
<gene>
    <name evidence="1" type="ORF">TCM_014918</name>
</gene>
<dbReference type="OMA" id="MESYCRE"/>
<dbReference type="AlphaFoldDB" id="A0A061FZA7"/>
<evidence type="ECO:0000313" key="1">
    <source>
        <dbReference type="EMBL" id="EOY22875.1"/>
    </source>
</evidence>
<organism evidence="1 2">
    <name type="scientific">Theobroma cacao</name>
    <name type="common">Cacao</name>
    <name type="synonym">Cocoa</name>
    <dbReference type="NCBI Taxonomy" id="3641"/>
    <lineage>
        <taxon>Eukaryota</taxon>
        <taxon>Viridiplantae</taxon>
        <taxon>Streptophyta</taxon>
        <taxon>Embryophyta</taxon>
        <taxon>Tracheophyta</taxon>
        <taxon>Spermatophyta</taxon>
        <taxon>Magnoliopsida</taxon>
        <taxon>eudicotyledons</taxon>
        <taxon>Gunneridae</taxon>
        <taxon>Pentapetalae</taxon>
        <taxon>rosids</taxon>
        <taxon>malvids</taxon>
        <taxon>Malvales</taxon>
        <taxon>Malvaceae</taxon>
        <taxon>Byttnerioideae</taxon>
        <taxon>Theobroma</taxon>
    </lineage>
</organism>
<dbReference type="EMBL" id="CM001881">
    <property type="protein sequence ID" value="EOY22875.1"/>
    <property type="molecule type" value="Genomic_DNA"/>
</dbReference>
<dbReference type="InParanoid" id="A0A061FZA7"/>
<dbReference type="HOGENOM" id="CLU_2077353_0_0_1"/>